<proteinExistence type="predicted"/>
<accession>A0ABV6VWJ1</accession>
<dbReference type="Proteomes" id="UP001592531">
    <property type="component" value="Unassembled WGS sequence"/>
</dbReference>
<sequence length="134" mass="14278">MAAAAKTVAEKLVIKPGHTVWLSHPDRVGLLGPLPAGVEVGTRLGDADVAVLFADDAASIRAVLTEHRADVATRPVLWVVYPKANRTDVNRDSLWPILAGFGVRPVSQVAVDATWSALRFRAYKEGEAPFAPGS</sequence>
<evidence type="ECO:0000313" key="2">
    <source>
        <dbReference type="Proteomes" id="UP001592531"/>
    </source>
</evidence>
<keyword evidence="2" id="KW-1185">Reference proteome</keyword>
<organism evidence="1 2">
    <name type="scientific">Streptacidiphilus cavernicola</name>
    <dbReference type="NCBI Taxonomy" id="3342716"/>
    <lineage>
        <taxon>Bacteria</taxon>
        <taxon>Bacillati</taxon>
        <taxon>Actinomycetota</taxon>
        <taxon>Actinomycetes</taxon>
        <taxon>Kitasatosporales</taxon>
        <taxon>Streptomycetaceae</taxon>
        <taxon>Streptacidiphilus</taxon>
    </lineage>
</organism>
<evidence type="ECO:0008006" key="3">
    <source>
        <dbReference type="Google" id="ProtNLM"/>
    </source>
</evidence>
<dbReference type="RefSeq" id="WP_380536856.1">
    <property type="nucleotide sequence ID" value="NZ_JBHFAB010000010.1"/>
</dbReference>
<comment type="caution">
    <text evidence="1">The sequence shown here is derived from an EMBL/GenBank/DDBJ whole genome shotgun (WGS) entry which is preliminary data.</text>
</comment>
<evidence type="ECO:0000313" key="1">
    <source>
        <dbReference type="EMBL" id="MFC1418111.1"/>
    </source>
</evidence>
<protein>
    <recommendedName>
        <fullName evidence="3">DUF3052 domain-containing protein</fullName>
    </recommendedName>
</protein>
<name>A0ABV6VWJ1_9ACTN</name>
<gene>
    <name evidence="1" type="ORF">ACEZDE_15870</name>
</gene>
<reference evidence="1 2" key="1">
    <citation type="submission" date="2024-09" db="EMBL/GenBank/DDBJ databases">
        <authorList>
            <person name="Lee S.D."/>
        </authorList>
    </citation>
    <scope>NUCLEOTIDE SEQUENCE [LARGE SCALE GENOMIC DNA]</scope>
    <source>
        <strain evidence="1 2">N8-3</strain>
    </source>
</reference>
<dbReference type="EMBL" id="JBHFAB010000010">
    <property type="protein sequence ID" value="MFC1418111.1"/>
    <property type="molecule type" value="Genomic_DNA"/>
</dbReference>